<dbReference type="Pfam" id="PF05116">
    <property type="entry name" value="S6PP"/>
    <property type="match status" value="1"/>
</dbReference>
<evidence type="ECO:0000259" key="2">
    <source>
        <dbReference type="Pfam" id="PF05116"/>
    </source>
</evidence>
<dbReference type="AlphaFoldDB" id="A0A2X0QVW8"/>
<dbReference type="PANTHER" id="PTHR46521:SF4">
    <property type="entry name" value="SUCROSE-PHOSPHATASE 2-RELATED"/>
    <property type="match status" value="1"/>
</dbReference>
<dbReference type="InterPro" id="IPR051518">
    <property type="entry name" value="Sucrose_Phosphatase"/>
</dbReference>
<sequence>MDALILLATDLDRTLLPNGGQPESPAARQRFRRLAARPEVRLAYVTGRHRELVETAIAEYELPRPDFVIADVGTSLYEIDAHDWRQVLDWQKTIALDWGGHTHAELAAMMSGIPGLRLQEITKQGACKLSYYAPPLIDPDELLNGILQRLEASGARINLVWSIDETTSTGLLDVLPASASKLHALEFLRARLGVSLDRIVFAGDSGNDMEVLVSSIPSVLVANAQQSVRVEAVAHADRAKLYLAHGGLLGMNGNYSAGILEGVVHFIPATRGWLLSPEELTHASTTCSTGLTRKAE</sequence>
<dbReference type="InterPro" id="IPR006379">
    <property type="entry name" value="HAD-SF_hydro_IIB"/>
</dbReference>
<dbReference type="InterPro" id="IPR036412">
    <property type="entry name" value="HAD-like_sf"/>
</dbReference>
<dbReference type="SFLD" id="SFLDG01141">
    <property type="entry name" value="C2.B.1:_Sucrose_Phosphatase_Li"/>
    <property type="match status" value="1"/>
</dbReference>
<dbReference type="NCBIfam" id="TIGR01484">
    <property type="entry name" value="HAD-SF-IIB"/>
    <property type="match status" value="1"/>
</dbReference>
<evidence type="ECO:0000313" key="3">
    <source>
        <dbReference type="EMBL" id="SPS05647.1"/>
    </source>
</evidence>
<gene>
    <name evidence="3" type="ORF">NITFAB_1237</name>
</gene>
<proteinExistence type="predicted"/>
<protein>
    <submittedName>
        <fullName evidence="3">Putative HAD-like hydrolase Noc_2718</fullName>
        <ecNumber evidence="3">3.-.-.-</ecNumber>
    </submittedName>
</protein>
<keyword evidence="1 3" id="KW-0378">Hydrolase</keyword>
<dbReference type="EMBL" id="LS423452">
    <property type="protein sequence ID" value="SPS05647.1"/>
    <property type="molecule type" value="Genomic_DNA"/>
</dbReference>
<dbReference type="SFLD" id="SFLDS00003">
    <property type="entry name" value="Haloacid_Dehalogenase"/>
    <property type="match status" value="1"/>
</dbReference>
<evidence type="ECO:0000256" key="1">
    <source>
        <dbReference type="ARBA" id="ARBA00022801"/>
    </source>
</evidence>
<dbReference type="InterPro" id="IPR023214">
    <property type="entry name" value="HAD_sf"/>
</dbReference>
<dbReference type="SFLD" id="SFLDG01140">
    <property type="entry name" value="C2.B:_Phosphomannomutase_and_P"/>
    <property type="match status" value="1"/>
</dbReference>
<dbReference type="Gene3D" id="3.90.1070.10">
    <property type="match status" value="1"/>
</dbReference>
<dbReference type="PANTHER" id="PTHR46521">
    <property type="entry name" value="SUCROSE-PHOSPHATASE 2-RELATED"/>
    <property type="match status" value="1"/>
</dbReference>
<dbReference type="Gene3D" id="3.40.50.1000">
    <property type="entry name" value="HAD superfamily/HAD-like"/>
    <property type="match status" value="1"/>
</dbReference>
<dbReference type="EC" id="3.-.-.-" evidence="3"/>
<dbReference type="GO" id="GO:0016791">
    <property type="term" value="F:phosphatase activity"/>
    <property type="evidence" value="ECO:0007669"/>
    <property type="project" value="UniProtKB-ARBA"/>
</dbReference>
<feature type="domain" description="Sucrose phosphatase-like" evidence="2">
    <location>
        <begin position="5"/>
        <end position="266"/>
    </location>
</feature>
<dbReference type="SUPFAM" id="SSF56784">
    <property type="entry name" value="HAD-like"/>
    <property type="match status" value="1"/>
</dbReference>
<reference evidence="3" key="1">
    <citation type="submission" date="2018-05" db="EMBL/GenBank/DDBJ databases">
        <authorList>
            <person name="Lanie J.A."/>
            <person name="Ng W.-L."/>
            <person name="Kazmierczak K.M."/>
            <person name="Andrzejewski T.M."/>
            <person name="Davidsen T.M."/>
            <person name="Wayne K.J."/>
            <person name="Tettelin H."/>
            <person name="Glass J.I."/>
            <person name="Rusch D."/>
            <person name="Podicherti R."/>
            <person name="Tsui H.-C.T."/>
            <person name="Winkler M.E."/>
        </authorList>
    </citation>
    <scope>NUCLEOTIDE SEQUENCE</scope>
    <source>
        <strain evidence="3">KNB</strain>
    </source>
</reference>
<organism evidence="3">
    <name type="scientific">Candidatus Nitrotoga fabula</name>
    <dbReference type="NCBI Taxonomy" id="2182327"/>
    <lineage>
        <taxon>Bacteria</taxon>
        <taxon>Pseudomonadati</taxon>
        <taxon>Pseudomonadota</taxon>
        <taxon>Betaproteobacteria</taxon>
        <taxon>Nitrosomonadales</taxon>
        <taxon>Gallionellaceae</taxon>
        <taxon>Candidatus Nitrotoga</taxon>
    </lineage>
</organism>
<accession>A0A2X0QVW8</accession>
<dbReference type="InterPro" id="IPR006380">
    <property type="entry name" value="SPP-like_dom"/>
</dbReference>
<name>A0A2X0QVW8_9PROT</name>